<comment type="function">
    <text evidence="2">Binds to DNA and alters its conformation. May be involved in regulation of gene expression, nucleoid organization and DNA protection.</text>
</comment>
<dbReference type="Proteomes" id="UP001276902">
    <property type="component" value="Unassembled WGS sequence"/>
</dbReference>
<evidence type="ECO:0000313" key="5">
    <source>
        <dbReference type="Proteomes" id="UP000247612"/>
    </source>
</evidence>
<dbReference type="PIRSF" id="PIRSF004555">
    <property type="entry name" value="UCP004555"/>
    <property type="match status" value="1"/>
</dbReference>
<keyword evidence="5" id="KW-1185">Reference proteome</keyword>
<dbReference type="NCBIfam" id="TIGR00103">
    <property type="entry name" value="DNA_YbaB_EbfC"/>
    <property type="match status" value="1"/>
</dbReference>
<dbReference type="GO" id="GO:0005829">
    <property type="term" value="C:cytosol"/>
    <property type="evidence" value="ECO:0007669"/>
    <property type="project" value="TreeGrafter"/>
</dbReference>
<dbReference type="PANTHER" id="PTHR33449">
    <property type="entry name" value="NUCLEOID-ASSOCIATED PROTEIN YBAB"/>
    <property type="match status" value="1"/>
</dbReference>
<protein>
    <recommendedName>
        <fullName evidence="2">Nucleoid-associated protein DES51_11569</fullName>
    </recommendedName>
</protein>
<proteinExistence type="inferred from homology"/>
<dbReference type="Pfam" id="PF02575">
    <property type="entry name" value="YbaB_DNA_bd"/>
    <property type="match status" value="1"/>
</dbReference>
<dbReference type="PANTHER" id="PTHR33449:SF1">
    <property type="entry name" value="NUCLEOID-ASSOCIATED PROTEIN YBAB"/>
    <property type="match status" value="1"/>
</dbReference>
<accession>A0A2V2FAK0</accession>
<dbReference type="SUPFAM" id="SSF82607">
    <property type="entry name" value="YbaB-like"/>
    <property type="match status" value="1"/>
</dbReference>
<dbReference type="InterPro" id="IPR004401">
    <property type="entry name" value="YbaB/EbfC"/>
</dbReference>
<dbReference type="InterPro" id="IPR036894">
    <property type="entry name" value="YbaB-like_sf"/>
</dbReference>
<dbReference type="Gene3D" id="3.30.1310.10">
    <property type="entry name" value="Nucleoid-associated protein YbaB-like domain"/>
    <property type="match status" value="1"/>
</dbReference>
<dbReference type="Proteomes" id="UP000247612">
    <property type="component" value="Unassembled WGS sequence"/>
</dbReference>
<dbReference type="EMBL" id="QJKH01000015">
    <property type="protein sequence ID" value="PXX76090.1"/>
    <property type="molecule type" value="Genomic_DNA"/>
</dbReference>
<keyword evidence="2" id="KW-0963">Cytoplasm</keyword>
<reference evidence="3" key="2">
    <citation type="submission" date="2022-03" db="EMBL/GenBank/DDBJ databases">
        <title>First case of bacteraemia caused by Dielma fastidiosa in a patient hospitalised with diverticulitis.</title>
        <authorList>
            <person name="Forman-Ankjaer B."/>
            <person name="Hvid-Jensen F."/>
            <person name="Kobel C.M."/>
            <person name="Greve T."/>
        </authorList>
    </citation>
    <scope>NUCLEOTIDE SEQUENCE</scope>
    <source>
        <strain evidence="3">AUH_DF_2021</strain>
    </source>
</reference>
<evidence type="ECO:0000313" key="3">
    <source>
        <dbReference type="EMBL" id="MDY5169197.1"/>
    </source>
</evidence>
<comment type="caution">
    <text evidence="3">The sequence shown here is derived from an EMBL/GenBank/DDBJ whole genome shotgun (WGS) entry which is preliminary data.</text>
</comment>
<sequence>MNIQSLLKQAQKMQAEIGKAEKALKERKYCALVNNGVVQVECNGAYEVTKVEIDETLLTAENKELLEDMILMGVNEAVKKAVSEREEVMNQLTGGVKLPGAF</sequence>
<dbReference type="EMBL" id="JALDAW010000022">
    <property type="protein sequence ID" value="MDY5169197.1"/>
    <property type="molecule type" value="Genomic_DNA"/>
</dbReference>
<keyword evidence="1 2" id="KW-0238">DNA-binding</keyword>
<dbReference type="HAMAP" id="MF_00274">
    <property type="entry name" value="DNA_YbaB_EbfC"/>
    <property type="match status" value="1"/>
</dbReference>
<comment type="similarity">
    <text evidence="2">Belongs to the YbaB/EbfC family.</text>
</comment>
<evidence type="ECO:0000256" key="2">
    <source>
        <dbReference type="HAMAP-Rule" id="MF_00274"/>
    </source>
</evidence>
<dbReference type="GO" id="GO:0043590">
    <property type="term" value="C:bacterial nucleoid"/>
    <property type="evidence" value="ECO:0007669"/>
    <property type="project" value="UniProtKB-UniRule"/>
</dbReference>
<dbReference type="OrthoDB" id="9795263at2"/>
<comment type="subcellular location">
    <subcellularLocation>
        <location evidence="2">Cytoplasm</location>
        <location evidence="2">Nucleoid</location>
    </subcellularLocation>
</comment>
<evidence type="ECO:0000256" key="1">
    <source>
        <dbReference type="ARBA" id="ARBA00023125"/>
    </source>
</evidence>
<dbReference type="GeneID" id="94441795"/>
<organism evidence="3 6">
    <name type="scientific">Dielma fastidiosa</name>
    <dbReference type="NCBI Taxonomy" id="1034346"/>
    <lineage>
        <taxon>Bacteria</taxon>
        <taxon>Bacillati</taxon>
        <taxon>Bacillota</taxon>
        <taxon>Erysipelotrichia</taxon>
        <taxon>Erysipelotrichales</taxon>
        <taxon>Erysipelotrichaceae</taxon>
        <taxon>Dielma</taxon>
    </lineage>
</organism>
<comment type="subunit">
    <text evidence="2">Homodimer.</text>
</comment>
<gene>
    <name evidence="4" type="ORF">DES51_11569</name>
    <name evidence="3" type="ORF">MQE39_13840</name>
</gene>
<dbReference type="AlphaFoldDB" id="A0A2V2FAK0"/>
<dbReference type="RefSeq" id="WP_022939396.1">
    <property type="nucleotide sequence ID" value="NZ_BAABZA010000004.1"/>
</dbReference>
<reference evidence="4 5" key="1">
    <citation type="submission" date="2018-05" db="EMBL/GenBank/DDBJ databases">
        <title>Genomic Encyclopedia of Type Strains, Phase IV (KMG-IV): sequencing the most valuable type-strain genomes for metagenomic binning, comparative biology and taxonomic classification.</title>
        <authorList>
            <person name="Goeker M."/>
        </authorList>
    </citation>
    <scope>NUCLEOTIDE SEQUENCE [LARGE SCALE GENOMIC DNA]</scope>
    <source>
        <strain evidence="4 5">JC118</strain>
    </source>
</reference>
<dbReference type="GO" id="GO:0003677">
    <property type="term" value="F:DNA binding"/>
    <property type="evidence" value="ECO:0007669"/>
    <property type="project" value="UniProtKB-UniRule"/>
</dbReference>
<name>A0A2V2FAK0_9FIRM</name>
<evidence type="ECO:0000313" key="4">
    <source>
        <dbReference type="EMBL" id="PXX76090.1"/>
    </source>
</evidence>
<dbReference type="STRING" id="1034346.GCA_000313565_03119"/>
<evidence type="ECO:0000313" key="6">
    <source>
        <dbReference type="Proteomes" id="UP001276902"/>
    </source>
</evidence>